<organism evidence="2 3">
    <name type="scientific">Candidatus Daviesbacteria bacterium GW2011_GWA2_38_24</name>
    <dbReference type="NCBI Taxonomy" id="1618422"/>
    <lineage>
        <taxon>Bacteria</taxon>
        <taxon>Candidatus Daviesiibacteriota</taxon>
    </lineage>
</organism>
<evidence type="ECO:0000256" key="1">
    <source>
        <dbReference type="SAM" id="Phobius"/>
    </source>
</evidence>
<dbReference type="PROSITE" id="PS00409">
    <property type="entry name" value="PROKAR_NTER_METHYL"/>
    <property type="match status" value="1"/>
</dbReference>
<name>A0A0G0LVU1_9BACT</name>
<keyword evidence="1" id="KW-0812">Transmembrane</keyword>
<keyword evidence="1" id="KW-0472">Membrane</keyword>
<evidence type="ECO:0000313" key="3">
    <source>
        <dbReference type="Proteomes" id="UP000034235"/>
    </source>
</evidence>
<dbReference type="InterPro" id="IPR045584">
    <property type="entry name" value="Pilin-like"/>
</dbReference>
<protein>
    <submittedName>
        <fullName evidence="2">Uncharacterized protein</fullName>
    </submittedName>
</protein>
<reference evidence="2 3" key="1">
    <citation type="journal article" date="2015" name="Nature">
        <title>rRNA introns, odd ribosomes, and small enigmatic genomes across a large radiation of phyla.</title>
        <authorList>
            <person name="Brown C.T."/>
            <person name="Hug L.A."/>
            <person name="Thomas B.C."/>
            <person name="Sharon I."/>
            <person name="Castelle C.J."/>
            <person name="Singh A."/>
            <person name="Wilkins M.J."/>
            <person name="Williams K.H."/>
            <person name="Banfield J.F."/>
        </authorList>
    </citation>
    <scope>NUCLEOTIDE SEQUENCE [LARGE SCALE GENOMIC DNA]</scope>
</reference>
<keyword evidence="1" id="KW-1133">Transmembrane helix</keyword>
<dbReference type="Pfam" id="PF07963">
    <property type="entry name" value="N_methyl"/>
    <property type="match status" value="1"/>
</dbReference>
<dbReference type="AlphaFoldDB" id="A0A0G0LVU1"/>
<dbReference type="SUPFAM" id="SSF54523">
    <property type="entry name" value="Pili subunits"/>
    <property type="match status" value="1"/>
</dbReference>
<dbReference type="NCBIfam" id="TIGR02532">
    <property type="entry name" value="IV_pilin_GFxxxE"/>
    <property type="match status" value="1"/>
</dbReference>
<accession>A0A0G0LVU1</accession>
<feature type="transmembrane region" description="Helical" evidence="1">
    <location>
        <begin position="12"/>
        <end position="31"/>
    </location>
</feature>
<gene>
    <name evidence="2" type="ORF">US86_C0010G0005</name>
</gene>
<dbReference type="EMBL" id="LBUP01000010">
    <property type="protein sequence ID" value="KKQ65534.1"/>
    <property type="molecule type" value="Genomic_DNA"/>
</dbReference>
<proteinExistence type="predicted"/>
<dbReference type="InterPro" id="IPR012902">
    <property type="entry name" value="N_methyl_site"/>
</dbReference>
<sequence length="219" mass="23872">MKKQSGFTLIEALIVVTLAGIIGLVMTDLLYRTFRGANKTYLIGNIKQNGQTALNIMESNIRFAKEVTCISTTDSSNPKSTVLAVKSSSGKYIVFRYYPLYDPTADTSTGEFLKPPPHNGFITQEEISADPSAARGLCNYVPGLRTPVSTREKILTDRDFNNGVSVSSLEFKKTPTASGKDLVSITFTVSPPTEKTSSQRVENQVTDGGVTFQTSIILR</sequence>
<evidence type="ECO:0000313" key="2">
    <source>
        <dbReference type="EMBL" id="KKQ65534.1"/>
    </source>
</evidence>
<comment type="caution">
    <text evidence="2">The sequence shown here is derived from an EMBL/GenBank/DDBJ whole genome shotgun (WGS) entry which is preliminary data.</text>
</comment>
<dbReference type="Proteomes" id="UP000034235">
    <property type="component" value="Unassembled WGS sequence"/>
</dbReference>